<evidence type="ECO:0000259" key="1">
    <source>
        <dbReference type="Pfam" id="PF07126"/>
    </source>
</evidence>
<feature type="domain" description="Cell-division protein ZapC N-terminal" evidence="2">
    <location>
        <begin position="3"/>
        <end position="86"/>
    </location>
</feature>
<evidence type="ECO:0000259" key="2">
    <source>
        <dbReference type="Pfam" id="PF21083"/>
    </source>
</evidence>
<dbReference type="Proteomes" id="UP000427820">
    <property type="component" value="Chromosome"/>
</dbReference>
<name>A0AA92ERY8_9GAMM</name>
<organism evidence="3 4">
    <name type="scientific">Pseudidiomarina andamanensis</name>
    <dbReference type="NCBI Taxonomy" id="1940690"/>
    <lineage>
        <taxon>Bacteria</taxon>
        <taxon>Pseudomonadati</taxon>
        <taxon>Pseudomonadota</taxon>
        <taxon>Gammaproteobacteria</taxon>
        <taxon>Alteromonadales</taxon>
        <taxon>Idiomarinaceae</taxon>
        <taxon>Pseudidiomarina</taxon>
    </lineage>
</organism>
<dbReference type="GO" id="GO:0051301">
    <property type="term" value="P:cell division"/>
    <property type="evidence" value="ECO:0007669"/>
    <property type="project" value="UniProtKB-KW"/>
</dbReference>
<dbReference type="InterPro" id="IPR048372">
    <property type="entry name" value="ZapC_C"/>
</dbReference>
<evidence type="ECO:0000313" key="3">
    <source>
        <dbReference type="EMBL" id="QGT95210.1"/>
    </source>
</evidence>
<evidence type="ECO:0000313" key="4">
    <source>
        <dbReference type="Proteomes" id="UP000427820"/>
    </source>
</evidence>
<feature type="domain" description="Cell-division protein ZapC C-terminal" evidence="1">
    <location>
        <begin position="89"/>
        <end position="168"/>
    </location>
</feature>
<dbReference type="Pfam" id="PF07126">
    <property type="entry name" value="ZapC_C"/>
    <property type="match status" value="1"/>
</dbReference>
<reference evidence="3 4" key="1">
    <citation type="submission" date="2018-09" db="EMBL/GenBank/DDBJ databases">
        <title>Whole genome sequencing of Idiomarina andamanensis W-5T (LMG 29773T= JCM 31645T).</title>
        <authorList>
            <person name="Das S.K."/>
        </authorList>
    </citation>
    <scope>NUCLEOTIDE SEQUENCE [LARGE SCALE GENOMIC DNA]</scope>
    <source>
        <strain evidence="3 4">W-5T</strain>
    </source>
</reference>
<dbReference type="RefSeq" id="WP_156266110.1">
    <property type="nucleotide sequence ID" value="NZ_CP032551.1"/>
</dbReference>
<proteinExistence type="predicted"/>
<protein>
    <submittedName>
        <fullName evidence="3">Cell division protein</fullName>
    </submittedName>
</protein>
<gene>
    <name evidence="3" type="ORF">D3795_03010</name>
</gene>
<keyword evidence="4" id="KW-1185">Reference proteome</keyword>
<dbReference type="AlphaFoldDB" id="A0AA92ERY8"/>
<sequence>MHATSQWRWVYDPDQQQLQIELEQGLIHIAPYKASRLVPLHAMNAAFSMEDAATFQSFYDALEASQRLSPNVMLEAALNHTIYQRFGRPQMPQSWYFQTAETPLDHEPEIGLLVRLNSGLADVLCIVCSIEGEFVECMVLAELFPLSDIKSLRQFDVIKVMPNRLQPAFSQSKSTSETRRQA</sequence>
<dbReference type="KEGG" id="panm:D3795_03010"/>
<accession>A0AA92ERY8</accession>
<dbReference type="EMBL" id="CP032551">
    <property type="protein sequence ID" value="QGT95210.1"/>
    <property type="molecule type" value="Genomic_DNA"/>
</dbReference>
<keyword evidence="3" id="KW-0131">Cell cycle</keyword>
<dbReference type="InterPro" id="IPR048373">
    <property type="entry name" value="ZapC_N"/>
</dbReference>
<keyword evidence="3" id="KW-0132">Cell division</keyword>
<dbReference type="Pfam" id="PF21083">
    <property type="entry name" value="ZapC_N"/>
    <property type="match status" value="1"/>
</dbReference>